<accession>A0A5C7WFY7</accession>
<keyword evidence="1" id="KW-1133">Transmembrane helix</keyword>
<keyword evidence="1" id="KW-0812">Transmembrane</keyword>
<dbReference type="Proteomes" id="UP000321374">
    <property type="component" value="Unassembled WGS sequence"/>
</dbReference>
<reference evidence="3 4" key="1">
    <citation type="submission" date="2018-09" db="EMBL/GenBank/DDBJ databases">
        <title>Metagenome Assembled Genomes from an Advanced Water Purification Facility.</title>
        <authorList>
            <person name="Stamps B.W."/>
            <person name="Spear J.R."/>
        </authorList>
    </citation>
    <scope>NUCLEOTIDE SEQUENCE [LARGE SCALE GENOMIC DNA]</scope>
    <source>
        <strain evidence="3">Bin_42_2</strain>
    </source>
</reference>
<evidence type="ECO:0000256" key="2">
    <source>
        <dbReference type="SAM" id="SignalP"/>
    </source>
</evidence>
<feature type="transmembrane region" description="Helical" evidence="1">
    <location>
        <begin position="40"/>
        <end position="58"/>
    </location>
</feature>
<name>A0A5C7WFY7_METME</name>
<evidence type="ECO:0000256" key="1">
    <source>
        <dbReference type="SAM" id="Phobius"/>
    </source>
</evidence>
<feature type="chain" id="PRO_5023146152" description="Methyltransferase" evidence="2">
    <location>
        <begin position="22"/>
        <end position="63"/>
    </location>
</feature>
<sequence>MKRISYSLGLGLASVAGSAMAALPAGVADAIATAEADGVTLGGLFLGMAVTVGVLFWLKRKAG</sequence>
<dbReference type="Pfam" id="PF05356">
    <property type="entry name" value="Phage_Coat_B"/>
    <property type="match status" value="1"/>
</dbReference>
<keyword evidence="2" id="KW-0732">Signal</keyword>
<organism evidence="3 4">
    <name type="scientific">Methylophilus methylotrophus</name>
    <name type="common">Bacterium W3A1</name>
    <dbReference type="NCBI Taxonomy" id="17"/>
    <lineage>
        <taxon>Bacteria</taxon>
        <taxon>Pseudomonadati</taxon>
        <taxon>Pseudomonadota</taxon>
        <taxon>Betaproteobacteria</taxon>
        <taxon>Nitrosomonadales</taxon>
        <taxon>Methylophilaceae</taxon>
        <taxon>Methylophilus</taxon>
    </lineage>
</organism>
<proteinExistence type="predicted"/>
<evidence type="ECO:0008006" key="5">
    <source>
        <dbReference type="Google" id="ProtNLM"/>
    </source>
</evidence>
<evidence type="ECO:0000313" key="3">
    <source>
        <dbReference type="EMBL" id="TXI36677.1"/>
    </source>
</evidence>
<comment type="caution">
    <text evidence="3">The sequence shown here is derived from an EMBL/GenBank/DDBJ whole genome shotgun (WGS) entry which is preliminary data.</text>
</comment>
<protein>
    <recommendedName>
        <fullName evidence="5">Methyltransferase</fullName>
    </recommendedName>
</protein>
<keyword evidence="1" id="KW-0472">Membrane</keyword>
<dbReference type="InterPro" id="IPR008020">
    <property type="entry name" value="G8P"/>
</dbReference>
<feature type="signal peptide" evidence="2">
    <location>
        <begin position="1"/>
        <end position="21"/>
    </location>
</feature>
<dbReference type="AlphaFoldDB" id="A0A5C7WFY7"/>
<evidence type="ECO:0000313" key="4">
    <source>
        <dbReference type="Proteomes" id="UP000321374"/>
    </source>
</evidence>
<gene>
    <name evidence="3" type="ORF">E6Q51_05040</name>
</gene>
<dbReference type="EMBL" id="SSGG01000080">
    <property type="protein sequence ID" value="TXI36677.1"/>
    <property type="molecule type" value="Genomic_DNA"/>
</dbReference>